<reference evidence="4 5" key="1">
    <citation type="submission" date="2023-08" db="EMBL/GenBank/DDBJ databases">
        <title>Functional and genomic diversity of the sorghum phyllosphere microbiome.</title>
        <authorList>
            <person name="Shade A."/>
        </authorList>
    </citation>
    <scope>NUCLEOTIDE SEQUENCE [LARGE SCALE GENOMIC DNA]</scope>
    <source>
        <strain evidence="4 5">SORGH_AS_0445</strain>
    </source>
</reference>
<dbReference type="InterPro" id="IPR028081">
    <property type="entry name" value="Leu-bd"/>
</dbReference>
<feature type="domain" description="Leucine-binding protein" evidence="3">
    <location>
        <begin position="132"/>
        <end position="467"/>
    </location>
</feature>
<name>A0ABU1HVJ5_9MICO</name>
<dbReference type="InterPro" id="IPR028082">
    <property type="entry name" value="Peripla_BP_I"/>
</dbReference>
<evidence type="ECO:0000259" key="3">
    <source>
        <dbReference type="Pfam" id="PF13458"/>
    </source>
</evidence>
<accession>A0ABU1HVJ5</accession>
<organism evidence="4 5">
    <name type="scientific">Microbacterium foliorum</name>
    <dbReference type="NCBI Taxonomy" id="104336"/>
    <lineage>
        <taxon>Bacteria</taxon>
        <taxon>Bacillati</taxon>
        <taxon>Actinomycetota</taxon>
        <taxon>Actinomycetes</taxon>
        <taxon>Micrococcales</taxon>
        <taxon>Microbacteriaceae</taxon>
        <taxon>Microbacterium</taxon>
    </lineage>
</organism>
<dbReference type="PANTHER" id="PTHR47628:SF1">
    <property type="entry name" value="ALIPHATIC AMIDASE EXPRESSION-REGULATING PROTEIN"/>
    <property type="match status" value="1"/>
</dbReference>
<evidence type="ECO:0000256" key="2">
    <source>
        <dbReference type="ARBA" id="ARBA00022729"/>
    </source>
</evidence>
<protein>
    <submittedName>
        <fullName evidence="4">Urea transport system substrate-binding protein</fullName>
    </submittedName>
</protein>
<dbReference type="SUPFAM" id="SSF55961">
    <property type="entry name" value="Bet v1-like"/>
    <property type="match status" value="1"/>
</dbReference>
<keyword evidence="5" id="KW-1185">Reference proteome</keyword>
<keyword evidence="2" id="KW-0732">Signal</keyword>
<evidence type="ECO:0000256" key="1">
    <source>
        <dbReference type="ARBA" id="ARBA00010062"/>
    </source>
</evidence>
<dbReference type="Pfam" id="PF13458">
    <property type="entry name" value="Peripla_BP_6"/>
    <property type="match status" value="1"/>
</dbReference>
<proteinExistence type="inferred from homology"/>
<dbReference type="RefSeq" id="WP_309693920.1">
    <property type="nucleotide sequence ID" value="NZ_JAVIZQ010000001.1"/>
</dbReference>
<comment type="similarity">
    <text evidence="1">Belongs to the leucine-binding protein family.</text>
</comment>
<dbReference type="Proteomes" id="UP001249291">
    <property type="component" value="Unassembled WGS sequence"/>
</dbReference>
<dbReference type="PANTHER" id="PTHR47628">
    <property type="match status" value="1"/>
</dbReference>
<dbReference type="Gene3D" id="3.40.50.2300">
    <property type="match status" value="2"/>
</dbReference>
<sequence>MAGITFANETFLPLDPATAFRSFGSGAGPGWLMGAVAERLEEGASVDLLISASGRTLRATARITRLAPYRSIVIRHETPWEGETRITFAARSNGTSLRAITTLPEEAVAWIGETLPAQPRTSQDEHQIAPSIALLTSLSGESGFVGRAAANCALLAVEELNALGGVDSVPLQLQVGDDQTSPSGAVQAMESLLARKPLAIIGMHTSLSLTAIEPLIAAHRVPYIYAAPHELDQRTGTLLRLGGSVHRQVKAAVPRLVDRIGPHGGCYLIGNDYSWPRSTLDVARQACVDAGMPIAGEEFVALDADIDFADVVERIRRSGATMVVSALIGFASIDFERAFSHARLRDRVTTFSALLDEPTLALLGADGDGIWSCVTYYRDLDTPSNGPFLSRYFTRFGAHSPMPSALSAPVYEAVLFAGRAAHRVADGLDTDVSTALSKIDVDGPRGPIPFTGDRFEPPVYLVRATRGGLQLAEVLSPVE</sequence>
<dbReference type="SUPFAM" id="SSF53822">
    <property type="entry name" value="Periplasmic binding protein-like I"/>
    <property type="match status" value="1"/>
</dbReference>
<comment type="caution">
    <text evidence="4">The sequence shown here is derived from an EMBL/GenBank/DDBJ whole genome shotgun (WGS) entry which is preliminary data.</text>
</comment>
<evidence type="ECO:0000313" key="5">
    <source>
        <dbReference type="Proteomes" id="UP001249291"/>
    </source>
</evidence>
<evidence type="ECO:0000313" key="4">
    <source>
        <dbReference type="EMBL" id="MDR6144070.1"/>
    </source>
</evidence>
<dbReference type="EMBL" id="JAVIZQ010000001">
    <property type="protein sequence ID" value="MDR6144070.1"/>
    <property type="molecule type" value="Genomic_DNA"/>
</dbReference>
<gene>
    <name evidence="4" type="ORF">QE375_003624</name>
</gene>